<protein>
    <submittedName>
        <fullName evidence="2">Modular FeS cluster scaffolding protein NifU</fullName>
    </submittedName>
</protein>
<accession>A0A4R1R4H3</accession>
<dbReference type="GO" id="GO:0016226">
    <property type="term" value="P:iron-sulfur cluster assembly"/>
    <property type="evidence" value="ECO:0007669"/>
    <property type="project" value="InterPro"/>
</dbReference>
<dbReference type="GO" id="GO:0005506">
    <property type="term" value="F:iron ion binding"/>
    <property type="evidence" value="ECO:0007669"/>
    <property type="project" value="InterPro"/>
</dbReference>
<dbReference type="CDD" id="cd06664">
    <property type="entry name" value="IscU_like"/>
    <property type="match status" value="1"/>
</dbReference>
<dbReference type="Gene3D" id="3.90.1010.10">
    <property type="match status" value="1"/>
</dbReference>
<sequence length="142" mass="15682">MELNELYSEVIKEHSISGHNKKHLPYATIVAPGRNPSCGDEIELELQMENGIIKDSAFTGVGCAISQASISIMIDLVRGRTAQDARRLAELFLKMALRQPLLPDELQELEDAAALQNISDMPARVKCATMPWHTLLKALDSI</sequence>
<dbReference type="PANTHER" id="PTHR10093">
    <property type="entry name" value="IRON-SULFUR CLUSTER ASSEMBLY ENZYME NIFU HOMOLOG"/>
    <property type="match status" value="1"/>
</dbReference>
<evidence type="ECO:0000313" key="2">
    <source>
        <dbReference type="EMBL" id="TCL60364.1"/>
    </source>
</evidence>
<reference evidence="2 3" key="1">
    <citation type="submission" date="2019-03" db="EMBL/GenBank/DDBJ databases">
        <title>Genomic Encyclopedia of Type Strains, Phase IV (KMG-IV): sequencing the most valuable type-strain genomes for metagenomic binning, comparative biology and taxonomic classification.</title>
        <authorList>
            <person name="Goeker M."/>
        </authorList>
    </citation>
    <scope>NUCLEOTIDE SEQUENCE [LARGE SCALE GENOMIC DNA]</scope>
    <source>
        <strain evidence="2 3">DSM 100556</strain>
    </source>
</reference>
<proteinExistence type="predicted"/>
<keyword evidence="3" id="KW-1185">Reference proteome</keyword>
<evidence type="ECO:0000313" key="3">
    <source>
        <dbReference type="Proteomes" id="UP000295718"/>
    </source>
</evidence>
<feature type="domain" description="NIF system FeS cluster assembly NifU N-terminal" evidence="1">
    <location>
        <begin position="7"/>
        <end position="127"/>
    </location>
</feature>
<gene>
    <name evidence="2" type="ORF">EDD76_10259</name>
</gene>
<dbReference type="InterPro" id="IPR002871">
    <property type="entry name" value="NIF_FeS_clus_asmbl_NifU_N"/>
</dbReference>
<name>A0A4R1R4H3_9FIRM</name>
<organism evidence="2 3">
    <name type="scientific">Kineothrix alysoides</name>
    <dbReference type="NCBI Taxonomy" id="1469948"/>
    <lineage>
        <taxon>Bacteria</taxon>
        <taxon>Bacillati</taxon>
        <taxon>Bacillota</taxon>
        <taxon>Clostridia</taxon>
        <taxon>Lachnospirales</taxon>
        <taxon>Lachnospiraceae</taxon>
        <taxon>Kineothrix</taxon>
    </lineage>
</organism>
<dbReference type="Pfam" id="PF01592">
    <property type="entry name" value="NifU_N"/>
    <property type="match status" value="1"/>
</dbReference>
<dbReference type="RefSeq" id="WP_031388884.1">
    <property type="nucleotide sequence ID" value="NZ_JPNB01000001.1"/>
</dbReference>
<dbReference type="STRING" id="1469948.GCA_000732725_00097"/>
<dbReference type="SUPFAM" id="SSF82649">
    <property type="entry name" value="SufE/NifU"/>
    <property type="match status" value="1"/>
</dbReference>
<dbReference type="AlphaFoldDB" id="A0A4R1R4H3"/>
<dbReference type="GO" id="GO:0051536">
    <property type="term" value="F:iron-sulfur cluster binding"/>
    <property type="evidence" value="ECO:0007669"/>
    <property type="project" value="InterPro"/>
</dbReference>
<comment type="caution">
    <text evidence="2">The sequence shown here is derived from an EMBL/GenBank/DDBJ whole genome shotgun (WGS) entry which is preliminary data.</text>
</comment>
<dbReference type="NCBIfam" id="TIGR01994">
    <property type="entry name" value="SUF_scaf_2"/>
    <property type="match status" value="1"/>
</dbReference>
<dbReference type="EMBL" id="SLUO01000002">
    <property type="protein sequence ID" value="TCL60364.1"/>
    <property type="molecule type" value="Genomic_DNA"/>
</dbReference>
<evidence type="ECO:0000259" key="1">
    <source>
        <dbReference type="Pfam" id="PF01592"/>
    </source>
</evidence>
<dbReference type="Proteomes" id="UP000295718">
    <property type="component" value="Unassembled WGS sequence"/>
</dbReference>
<dbReference type="OrthoDB" id="9804157at2"/>